<sequence length="927" mass="103593">MPQHKKRAGRGLSIELDDPSAPLYPGSVVRGRVVRKSLICENINIHVRLLGRAKAKFDHPGIKGYSCNTRTRSPFWNRGDVSVSLGSDLAFIQLGNRPLSWEFELKLPLVTQSLTGPEPGRQTGFADPGHPLPASIEWEDIRISKDIEAFVEYWLEAVMESDRTYFRTDATLPLRVLPTPSPVAISNFKMRDHRFSGSFGAAVPFGVLRLVLTDSLATVKHKFGKVPPNPEVYVVGAHFKILTEVHISDPTIQQGELFTWSSRPDESEWVRTRPRVASDGIAVPLEFKQQLVLKEQPVDLGKAMGLRLNDDGSFEGVWFSSLRAASRPSSLQTVSPEITTYCMKTRKSLSWDIRLLIGGKPARFRSSLPFKLVPPAARGTVPAAAAAVANSIPSPANDSEMVDSPPIYEAVPKTERVVTRLPQVTSLDYQLIQPSNLHVADEILRRYTSNHISSLRNNIVSYAALDSIALMPQGAIFPSHRYRIDNIHCTQTNSIMPRHQYKGCGDLKIKLDNPSTAIYPGSIVRGRVICRSLTNTSVTLRVRLMGRVKAKFATDDHGFLGIAKKVRLRHYFWNPHDTVLHDGWLRIELDDRPKSWAFGFQLPHTMTESAVNMSKEAVEAGFTPENYPLPPSYSCKKRLDGKVFEGFVEYWLEAIVEEKTRIVEARLPLWIYPQPSPEVISDFQLRSMRLTVPSDEQVLKNCSGEPYELYFERPSVLQFGAAIPFRIRIVPDSNSDDDSDTDFFKPKPLEIFLVRAEFSIRTSTHIFCPSSDDKPVVTKRSKERSWWHWRDDEAILRGAPGAIVVPTGPDYKPIDVGDALGLKFTPWVRLEGVIPPRPRRSRAVERMVPDFATSFLKIRNVLCWKIQLSIAGKTVWLGNSSPVKLMPPTPPGTVPVAPQPLPQQGVGDADTVPGAANDVEEPAGKLA</sequence>
<name>A0A8H6JTE8_9PEZI</name>
<feature type="region of interest" description="Disordered" evidence="1">
    <location>
        <begin position="887"/>
        <end position="927"/>
    </location>
</feature>
<evidence type="ECO:0000313" key="2">
    <source>
        <dbReference type="EMBL" id="KAF6818845.1"/>
    </source>
</evidence>
<dbReference type="InterPro" id="IPR014752">
    <property type="entry name" value="Arrestin-like_C"/>
</dbReference>
<feature type="compositionally biased region" description="Pro residues" evidence="1">
    <location>
        <begin position="887"/>
        <end position="901"/>
    </location>
</feature>
<evidence type="ECO:0000256" key="1">
    <source>
        <dbReference type="SAM" id="MobiDB-lite"/>
    </source>
</evidence>
<organism evidence="2 3">
    <name type="scientific">Colletotrichum plurivorum</name>
    <dbReference type="NCBI Taxonomy" id="2175906"/>
    <lineage>
        <taxon>Eukaryota</taxon>
        <taxon>Fungi</taxon>
        <taxon>Dikarya</taxon>
        <taxon>Ascomycota</taxon>
        <taxon>Pezizomycotina</taxon>
        <taxon>Sordariomycetes</taxon>
        <taxon>Hypocreomycetidae</taxon>
        <taxon>Glomerellales</taxon>
        <taxon>Glomerellaceae</taxon>
        <taxon>Colletotrichum</taxon>
        <taxon>Colletotrichum orchidearum species complex</taxon>
    </lineage>
</organism>
<dbReference type="Gene3D" id="2.60.40.640">
    <property type="match status" value="1"/>
</dbReference>
<proteinExistence type="predicted"/>
<evidence type="ECO:0008006" key="4">
    <source>
        <dbReference type="Google" id="ProtNLM"/>
    </source>
</evidence>
<keyword evidence="3" id="KW-1185">Reference proteome</keyword>
<evidence type="ECO:0000313" key="3">
    <source>
        <dbReference type="Proteomes" id="UP000654918"/>
    </source>
</evidence>
<dbReference type="EMBL" id="WIGO01000295">
    <property type="protein sequence ID" value="KAF6818845.1"/>
    <property type="molecule type" value="Genomic_DNA"/>
</dbReference>
<gene>
    <name evidence="2" type="ORF">CPLU01_13195</name>
</gene>
<reference evidence="2" key="1">
    <citation type="journal article" date="2020" name="Phytopathology">
        <title>Genome Sequence Resources of Colletotrichum truncatum, C. plurivorum, C. musicola, and C. sojae: Four Species Pathogenic to Soybean (Glycine max).</title>
        <authorList>
            <person name="Rogerio F."/>
            <person name="Boufleur T.R."/>
            <person name="Ciampi-Guillardi M."/>
            <person name="Sukno S.A."/>
            <person name="Thon M.R."/>
            <person name="Massola Junior N.S."/>
            <person name="Baroncelli R."/>
        </authorList>
    </citation>
    <scope>NUCLEOTIDE SEQUENCE</scope>
    <source>
        <strain evidence="2">LFN00145</strain>
    </source>
</reference>
<protein>
    <recommendedName>
        <fullName evidence="4">Arrestin-like N-terminal domain-containing protein</fullName>
    </recommendedName>
</protein>
<comment type="caution">
    <text evidence="2">The sequence shown here is derived from an EMBL/GenBank/DDBJ whole genome shotgun (WGS) entry which is preliminary data.</text>
</comment>
<dbReference type="AlphaFoldDB" id="A0A8H6JTE8"/>
<accession>A0A8H6JTE8</accession>
<dbReference type="Proteomes" id="UP000654918">
    <property type="component" value="Unassembled WGS sequence"/>
</dbReference>